<proteinExistence type="predicted"/>
<dbReference type="SMART" id="SM00482">
    <property type="entry name" value="POLAc"/>
    <property type="match status" value="1"/>
</dbReference>
<dbReference type="GO" id="GO:0003887">
    <property type="term" value="F:DNA-directed DNA polymerase activity"/>
    <property type="evidence" value="ECO:0007669"/>
    <property type="project" value="InterPro"/>
</dbReference>
<dbReference type="PANTHER" id="PTHR10133">
    <property type="entry name" value="DNA POLYMERASE I"/>
    <property type="match status" value="1"/>
</dbReference>
<keyword evidence="5" id="KW-1185">Reference proteome</keyword>
<dbReference type="InterPro" id="IPR001098">
    <property type="entry name" value="DNA-dir_DNA_pol_A_palm_dom"/>
</dbReference>
<evidence type="ECO:0000313" key="5">
    <source>
        <dbReference type="Proteomes" id="UP000290695"/>
    </source>
</evidence>
<keyword evidence="2" id="KW-1194">Viral DNA replication</keyword>
<organism evidence="4 5">
    <name type="scientific">Providencia phage vB_PstP_PS3</name>
    <dbReference type="NCBI Taxonomy" id="2848038"/>
    <lineage>
        <taxon>Viruses</taxon>
        <taxon>Duplodnaviria</taxon>
        <taxon>Heunggongvirae</taxon>
        <taxon>Uroviricota</taxon>
        <taxon>Caudoviricetes</taxon>
        <taxon>Autographivirales</taxon>
        <taxon>Autoscriptoviridae</taxon>
        <taxon>Slopekvirinae</taxon>
        <taxon>Kakivirus</taxon>
        <taxon>Kakivirus PS3</taxon>
    </lineage>
</organism>
<evidence type="ECO:0000256" key="2">
    <source>
        <dbReference type="ARBA" id="ARBA00023109"/>
    </source>
</evidence>
<feature type="domain" description="DNA-directed DNA polymerase family A palm" evidence="3">
    <location>
        <begin position="483"/>
        <end position="738"/>
    </location>
</feature>
<evidence type="ECO:0000313" key="4">
    <source>
        <dbReference type="EMBL" id="QAX92385.1"/>
    </source>
</evidence>
<dbReference type="EMBL" id="MK387869">
    <property type="protein sequence ID" value="QAX92385.1"/>
    <property type="molecule type" value="Genomic_DNA"/>
</dbReference>
<dbReference type="Pfam" id="PF00476">
    <property type="entry name" value="DNA_pol_A"/>
    <property type="match status" value="1"/>
</dbReference>
<dbReference type="Gene3D" id="3.30.70.370">
    <property type="match status" value="1"/>
</dbReference>
<gene>
    <name evidence="4" type="ORF">Stuart_11</name>
</gene>
<dbReference type="InterPro" id="IPR043502">
    <property type="entry name" value="DNA/RNA_pol_sf"/>
</dbReference>
<dbReference type="GO" id="GO:0006261">
    <property type="term" value="P:DNA-templated DNA replication"/>
    <property type="evidence" value="ECO:0007669"/>
    <property type="project" value="InterPro"/>
</dbReference>
<dbReference type="Proteomes" id="UP000290695">
    <property type="component" value="Segment"/>
</dbReference>
<dbReference type="GO" id="GO:0039693">
    <property type="term" value="P:viral DNA genome replication"/>
    <property type="evidence" value="ECO:0007669"/>
    <property type="project" value="UniProtKB-KW"/>
</dbReference>
<dbReference type="GO" id="GO:0003677">
    <property type="term" value="F:DNA binding"/>
    <property type="evidence" value="ECO:0007669"/>
    <property type="project" value="InterPro"/>
</dbReference>
<protein>
    <submittedName>
        <fullName evidence="4">DNA polymerase</fullName>
    </submittedName>
</protein>
<sequence>MSSILFCDLETENHEYYGSKASPYCPLNYIVESGWRVDRDNTVGEVQSIRFNSREEFLAAPASSWLSIPDDCWLIVCHNAAYEISWFLSFARQEFEGFLKRGGRVWCTMHGEYLATAQQSLYPSLDETAPKYGGSHKVDGIKILWEQGVLTSEIDPLMLHKYLTDPKEGDVANTATVFYGQTAALAQENMMGMCWERMDALLAFAYCEWFGLYVNKPIADANQAEQEEEIQRLKDELKQYMPDDLPSDLEFNYGSLYHMSALVFGGSVKYRTKVSYNPVKYEKFDAYLVDVGGTKQYISVEDIPNPDLYQYSIEAYKSGRNKGQPKVFKVDSNVEKLKWADAFYTFKGIVSIDSLPSIFKEKLYWDEKGRRGEWVTALSLPCGTPVYSTGTDIMEALAKQGYEFGKLVSELAALEKDTGTFYLRKELDAQGNVKKVKGMLQYIIPTSPDGSGIIHHRLNTTATITGRLSSSTNTKQNLPRDGTSKVKQMFTSRFGEQGQIIEVDYSALEVVMSCVHTGDKKLLELLQADTDMHCYRLAFSLNEPYESVYEKCHTESHPEHKYYKSLRTKIKSPSFAAQYGATAKGIAFATGVSEKDAQDFLDNEAKLFPVTIGFRQKVREVVERSGMQKGNLKRMSMDDGSIKLVRTGYWQSPAGTKYTFTQKEQWKERADGRGKEKVLDYKDTEMANFWNQGEAFFLMAVAFGMLIRHLISNDFYNGQVCLITNVHDAAYLDAANAEVGREAALATKKIMEDARLRIAKLWPNYGIISEVPFPAAAEMGSSMYNKTHVE</sequence>
<accession>A0A411AWE6</accession>
<dbReference type="InterPro" id="IPR002298">
    <property type="entry name" value="DNA_polymerase_A"/>
</dbReference>
<keyword evidence="1" id="KW-0235">DNA replication</keyword>
<reference evidence="5" key="1">
    <citation type="submission" date="2019-01" db="EMBL/GenBank/DDBJ databases">
        <title>PS3, a novel KP34virus infecting Providencia stuartii with a tail spike-associated depolymerase that enhances serum-mediated killing.</title>
        <authorList>
            <person name="Oliveira H."/>
            <person name="Mendes B."/>
            <person name="Lobocka M."/>
            <person name="Azeredo J."/>
        </authorList>
    </citation>
    <scope>NUCLEOTIDE SEQUENCE [LARGE SCALE GENOMIC DNA]</scope>
</reference>
<dbReference type="PANTHER" id="PTHR10133:SF27">
    <property type="entry name" value="DNA POLYMERASE NU"/>
    <property type="match status" value="1"/>
</dbReference>
<dbReference type="Gene3D" id="1.10.150.20">
    <property type="entry name" value="5' to 3' exonuclease, C-terminal subdomain"/>
    <property type="match status" value="1"/>
</dbReference>
<name>A0A411AWE6_9CAUD</name>
<evidence type="ECO:0000256" key="1">
    <source>
        <dbReference type="ARBA" id="ARBA00022705"/>
    </source>
</evidence>
<evidence type="ECO:0000259" key="3">
    <source>
        <dbReference type="SMART" id="SM00482"/>
    </source>
</evidence>
<dbReference type="SUPFAM" id="SSF56672">
    <property type="entry name" value="DNA/RNA polymerases"/>
    <property type="match status" value="1"/>
</dbReference>
<dbReference type="GO" id="GO:0006302">
    <property type="term" value="P:double-strand break repair"/>
    <property type="evidence" value="ECO:0007669"/>
    <property type="project" value="TreeGrafter"/>
</dbReference>
<dbReference type="PRINTS" id="PR00868">
    <property type="entry name" value="DNAPOLI"/>
</dbReference>